<organism evidence="4 5">
    <name type="scientific">Xanthobacter dioxanivorans</name>
    <dbReference type="NCBI Taxonomy" id="2528964"/>
    <lineage>
        <taxon>Bacteria</taxon>
        <taxon>Pseudomonadati</taxon>
        <taxon>Pseudomonadota</taxon>
        <taxon>Alphaproteobacteria</taxon>
        <taxon>Hyphomicrobiales</taxon>
        <taxon>Xanthobacteraceae</taxon>
        <taxon>Xanthobacter</taxon>
    </lineage>
</organism>
<dbReference type="InterPro" id="IPR023631">
    <property type="entry name" value="Amidase_dom"/>
</dbReference>
<name>A0A974SK27_9HYPH</name>
<evidence type="ECO:0000313" key="5">
    <source>
        <dbReference type="Proteomes" id="UP000596427"/>
    </source>
</evidence>
<dbReference type="GO" id="GO:0003824">
    <property type="term" value="F:catalytic activity"/>
    <property type="evidence" value="ECO:0007669"/>
    <property type="project" value="InterPro"/>
</dbReference>
<proteinExistence type="predicted"/>
<dbReference type="Proteomes" id="UP000596427">
    <property type="component" value="Chromosome"/>
</dbReference>
<dbReference type="PROSITE" id="PS00571">
    <property type="entry name" value="AMIDASES"/>
    <property type="match status" value="1"/>
</dbReference>
<evidence type="ECO:0000256" key="1">
    <source>
        <dbReference type="ARBA" id="ARBA00003871"/>
    </source>
</evidence>
<dbReference type="PANTHER" id="PTHR11895">
    <property type="entry name" value="TRANSAMIDASE"/>
    <property type="match status" value="1"/>
</dbReference>
<dbReference type="InterPro" id="IPR036928">
    <property type="entry name" value="AS_sf"/>
</dbReference>
<evidence type="ECO:0000256" key="2">
    <source>
        <dbReference type="ARBA" id="ARBA00021874"/>
    </source>
</evidence>
<gene>
    <name evidence="4" type="ORF">EZH22_01070</name>
</gene>
<comment type="function">
    <text evidence="1">Hydrolyzes indole-3-acetamide (IAM) into indole-3-acetic acid (IAA).</text>
</comment>
<dbReference type="EMBL" id="CP063362">
    <property type="protein sequence ID" value="QRG07073.1"/>
    <property type="molecule type" value="Genomic_DNA"/>
</dbReference>
<sequence>MSFRSSWFDLPPAARSAEIGRCFAAAAVMGPRLNATVALSPAPPSSVAPSTRRGAGFGPLKGMPYVTKDIFDRERRRAEWGGCRAPGPAGADAGILRRLDAAGGREVATTSLSALAYEPSGYNAALGRARNPWHPGVVSGGSSSGSAVLVAAGAAYLGIGSDTGGSIRVPAACCGLVGLKPGWGALPVDGAMPLAPSLDVIGFMARCSTDLLRVWAAVADAGDDGGTIRSLALLEHAAATAVPAVRRGLAAALETLAAAGIGHRLADCSHVVAAADAASLTIMQAEVARTHGSAEGAAALGDRALARRIEKGRAISDETLAAARAARPGLRAAFLKGLAGADAAVLPVMPMPAPLACDVDPRDPDFRPRLLYAMTSLTRFVNALGLPAIAVPVGFDGRGTPLAMQVIGRPGSEPSLLRLVATYQQLTRWHERRPPVCAAASLKDRCA</sequence>
<dbReference type="KEGG" id="xdi:EZH22_01070"/>
<accession>A0A974SK27</accession>
<dbReference type="PANTHER" id="PTHR11895:SF176">
    <property type="entry name" value="AMIDASE AMID-RELATED"/>
    <property type="match status" value="1"/>
</dbReference>
<dbReference type="InterPro" id="IPR000120">
    <property type="entry name" value="Amidase"/>
</dbReference>
<protein>
    <recommendedName>
        <fullName evidence="2">Indoleacetamide hydrolase</fullName>
    </recommendedName>
</protein>
<reference evidence="4 5" key="1">
    <citation type="submission" date="2020-10" db="EMBL/GenBank/DDBJ databases">
        <title>Degradation of 1,4-Dioxane by Xanthobacter sp. YN2, via a Novel Group-2 Soluble Di-Iron Monooxygenase.</title>
        <authorList>
            <person name="Ma F."/>
            <person name="Wang Y."/>
            <person name="Yang J."/>
            <person name="Guo H."/>
            <person name="Su D."/>
            <person name="Yu L."/>
        </authorList>
    </citation>
    <scope>NUCLEOTIDE SEQUENCE [LARGE SCALE GENOMIC DNA]</scope>
    <source>
        <strain evidence="4 5">YN2</strain>
    </source>
</reference>
<dbReference type="AlphaFoldDB" id="A0A974SK27"/>
<evidence type="ECO:0000259" key="3">
    <source>
        <dbReference type="Pfam" id="PF01425"/>
    </source>
</evidence>
<keyword evidence="5" id="KW-1185">Reference proteome</keyword>
<dbReference type="RefSeq" id="WP_203193986.1">
    <property type="nucleotide sequence ID" value="NZ_CP063362.1"/>
</dbReference>
<dbReference type="InterPro" id="IPR020556">
    <property type="entry name" value="Amidase_CS"/>
</dbReference>
<dbReference type="Gene3D" id="3.90.1300.10">
    <property type="entry name" value="Amidase signature (AS) domain"/>
    <property type="match status" value="1"/>
</dbReference>
<evidence type="ECO:0000313" key="4">
    <source>
        <dbReference type="EMBL" id="QRG07073.1"/>
    </source>
</evidence>
<dbReference type="Pfam" id="PF01425">
    <property type="entry name" value="Amidase"/>
    <property type="match status" value="1"/>
</dbReference>
<feature type="domain" description="Amidase" evidence="3">
    <location>
        <begin position="26"/>
        <end position="417"/>
    </location>
</feature>
<dbReference type="SUPFAM" id="SSF75304">
    <property type="entry name" value="Amidase signature (AS) enzymes"/>
    <property type="match status" value="1"/>
</dbReference>